<dbReference type="EMBL" id="DS268412">
    <property type="protein sequence ID" value="EFP05627.1"/>
    <property type="molecule type" value="Genomic_DNA"/>
</dbReference>
<reference evidence="11" key="1">
    <citation type="submission" date="2007-07" db="EMBL/GenBank/DDBJ databases">
        <title>PCAP assembly of the Caenorhabditis remanei genome.</title>
        <authorList>
            <consortium name="The Caenorhabditis remanei Sequencing Consortium"/>
            <person name="Wilson R.K."/>
        </authorList>
    </citation>
    <scope>NUCLEOTIDE SEQUENCE [LARGE SCALE GENOMIC DNA]</scope>
    <source>
        <strain evidence="11">PB4641</strain>
    </source>
</reference>
<dbReference type="InterPro" id="IPR056953">
    <property type="entry name" value="CUT_N"/>
</dbReference>
<keyword evidence="4 9" id="KW-0812">Transmembrane</keyword>
<evidence type="ECO:0000256" key="4">
    <source>
        <dbReference type="ARBA" id="ARBA00022692"/>
    </source>
</evidence>
<dbReference type="InParanoid" id="E3LP96"/>
<proteinExistence type="predicted"/>
<evidence type="ECO:0000259" key="10">
    <source>
        <dbReference type="PROSITE" id="PS51034"/>
    </source>
</evidence>
<dbReference type="SMART" id="SM00241">
    <property type="entry name" value="ZP"/>
    <property type="match status" value="1"/>
</dbReference>
<organism evidence="12">
    <name type="scientific">Caenorhabditis remanei</name>
    <name type="common">Caenorhabditis vulgaris</name>
    <dbReference type="NCBI Taxonomy" id="31234"/>
    <lineage>
        <taxon>Eukaryota</taxon>
        <taxon>Metazoa</taxon>
        <taxon>Ecdysozoa</taxon>
        <taxon>Nematoda</taxon>
        <taxon>Chromadorea</taxon>
        <taxon>Rhabditida</taxon>
        <taxon>Rhabditina</taxon>
        <taxon>Rhabditomorpha</taxon>
        <taxon>Rhabditoidea</taxon>
        <taxon>Rhabditidae</taxon>
        <taxon>Peloderinae</taxon>
        <taxon>Caenorhabditis</taxon>
    </lineage>
</organism>
<dbReference type="eggNOG" id="ENOG502QV41">
    <property type="taxonomic scope" value="Eukaryota"/>
</dbReference>
<accession>E3LP96</accession>
<keyword evidence="6 9" id="KW-1133">Transmembrane helix</keyword>
<dbReference type="PROSITE" id="PS51034">
    <property type="entry name" value="ZP_2"/>
    <property type="match status" value="1"/>
</dbReference>
<evidence type="ECO:0000313" key="12">
    <source>
        <dbReference type="Proteomes" id="UP000008281"/>
    </source>
</evidence>
<dbReference type="PANTHER" id="PTHR22907">
    <property type="entry name" value="GH04558P"/>
    <property type="match status" value="1"/>
</dbReference>
<feature type="domain" description="ZP" evidence="10">
    <location>
        <begin position="62"/>
        <end position="307"/>
    </location>
</feature>
<dbReference type="InterPro" id="IPR057475">
    <property type="entry name" value="CUT_C"/>
</dbReference>
<feature type="transmembrane region" description="Helical" evidence="9">
    <location>
        <begin position="374"/>
        <end position="392"/>
    </location>
</feature>
<sequence>MTKEKQEIFRMALDNDEDKNSLNQANSIFSFIMYSLFQILLVIINTYSIPIDNSLFGDVQVECDSRTISIQIKTEKPFFGTIFVKDFASEPICVSRGTGRLSAFLEFEIGLCGALRQRILNPKGTVVRTIITISFHPYFVTKIDRSYNLLCLYKEIETTVNNNIEVDEISTASVSENVTMPDCTYQILVGGPFGEPVRFGLVGQQVYHQWKCENDNEDSFCMVVHTCSADDGKGEHAFLLDSNGCSIDKFLLSNLEYPGNLLAGQEAHVYKFADRDALFFQCQISITVKEPGEECARPICSDARPEGGGAPVGSPPPYGFSQKKHASLSTRSKRDSARIIDVRTRFSVGYEFSSVVQSSQDTCVLLSTIFTPCLFIYLLIIIFTFVITAVLLPTSCELGRMT</sequence>
<keyword evidence="7 9" id="KW-0472">Membrane</keyword>
<keyword evidence="12" id="KW-1185">Reference proteome</keyword>
<keyword evidence="3" id="KW-1003">Cell membrane</keyword>
<evidence type="ECO:0000256" key="6">
    <source>
        <dbReference type="ARBA" id="ARBA00022989"/>
    </source>
</evidence>
<protein>
    <submittedName>
        <fullName evidence="11">CRE-CUTL-1 protein</fullName>
    </submittedName>
</protein>
<dbReference type="PANTHER" id="PTHR22907:SF9">
    <property type="entry name" value="ZP DOMAIN-CONTAINING PROTEIN"/>
    <property type="match status" value="1"/>
</dbReference>
<evidence type="ECO:0000256" key="2">
    <source>
        <dbReference type="ARBA" id="ARBA00022460"/>
    </source>
</evidence>
<dbReference type="GO" id="GO:0042302">
    <property type="term" value="F:structural constituent of cuticle"/>
    <property type="evidence" value="ECO:0007669"/>
    <property type="project" value="UniProtKB-KW"/>
</dbReference>
<dbReference type="GO" id="GO:0005886">
    <property type="term" value="C:plasma membrane"/>
    <property type="evidence" value="ECO:0007669"/>
    <property type="project" value="UniProtKB-SubCell"/>
</dbReference>
<keyword evidence="2" id="KW-0193">Cuticle</keyword>
<evidence type="ECO:0000256" key="5">
    <source>
        <dbReference type="ARBA" id="ARBA00022729"/>
    </source>
</evidence>
<evidence type="ECO:0000313" key="11">
    <source>
        <dbReference type="EMBL" id="EFP05627.1"/>
    </source>
</evidence>
<dbReference type="Pfam" id="PF25057">
    <property type="entry name" value="CUT_N"/>
    <property type="match status" value="1"/>
</dbReference>
<dbReference type="InterPro" id="IPR001507">
    <property type="entry name" value="ZP_dom"/>
</dbReference>
<evidence type="ECO:0000256" key="1">
    <source>
        <dbReference type="ARBA" id="ARBA00004251"/>
    </source>
</evidence>
<dbReference type="InterPro" id="IPR051962">
    <property type="entry name" value="Cuticlin"/>
</dbReference>
<evidence type="ECO:0000256" key="3">
    <source>
        <dbReference type="ARBA" id="ARBA00022475"/>
    </source>
</evidence>
<dbReference type="OrthoDB" id="5831445at2759"/>
<dbReference type="AlphaFoldDB" id="E3LP96"/>
<dbReference type="FunCoup" id="E3LP96">
    <property type="interactions" value="114"/>
</dbReference>
<feature type="transmembrane region" description="Helical" evidence="9">
    <location>
        <begin position="28"/>
        <end position="47"/>
    </location>
</feature>
<dbReference type="STRING" id="31234.E3LP96"/>
<evidence type="ECO:0000256" key="8">
    <source>
        <dbReference type="SAM" id="MobiDB-lite"/>
    </source>
</evidence>
<feature type="region of interest" description="Disordered" evidence="8">
    <location>
        <begin position="306"/>
        <end position="332"/>
    </location>
</feature>
<dbReference type="HOGENOM" id="CLU_037896_4_2_1"/>
<dbReference type="OMA" id="ECDSRTI"/>
<dbReference type="Pfam" id="PF25301">
    <property type="entry name" value="CUT_C"/>
    <property type="match status" value="1"/>
</dbReference>
<name>E3LP96_CAERE</name>
<gene>
    <name evidence="11" type="primary">Cre-cutl-1</name>
    <name evidence="11" type="ORF">CRE_27552</name>
</gene>
<dbReference type="Proteomes" id="UP000008281">
    <property type="component" value="Unassembled WGS sequence"/>
</dbReference>
<evidence type="ECO:0000256" key="9">
    <source>
        <dbReference type="SAM" id="Phobius"/>
    </source>
</evidence>
<comment type="subcellular location">
    <subcellularLocation>
        <location evidence="1">Cell membrane</location>
        <topology evidence="1">Single-pass type I membrane protein</topology>
    </subcellularLocation>
</comment>
<evidence type="ECO:0000256" key="7">
    <source>
        <dbReference type="ARBA" id="ARBA00023136"/>
    </source>
</evidence>
<keyword evidence="5" id="KW-0732">Signal</keyword>